<dbReference type="Proteomes" id="UP000824782">
    <property type="component" value="Unassembled WGS sequence"/>
</dbReference>
<accession>A0AAV6YJV3</accession>
<feature type="non-terminal residue" evidence="2">
    <location>
        <position position="1"/>
    </location>
</feature>
<gene>
    <name evidence="2" type="ORF">GDO81_028455</name>
</gene>
<keyword evidence="3" id="KW-1185">Reference proteome</keyword>
<feature type="compositionally biased region" description="Pro residues" evidence="1">
    <location>
        <begin position="65"/>
        <end position="74"/>
    </location>
</feature>
<dbReference type="AlphaFoldDB" id="A0AAV6YJV3"/>
<dbReference type="GO" id="GO:0016810">
    <property type="term" value="F:hydrolase activity, acting on carbon-nitrogen (but not peptide) bonds"/>
    <property type="evidence" value="ECO:0007669"/>
    <property type="project" value="InterPro"/>
</dbReference>
<evidence type="ECO:0000256" key="1">
    <source>
        <dbReference type="SAM" id="MobiDB-lite"/>
    </source>
</evidence>
<feature type="compositionally biased region" description="Low complexity" evidence="1">
    <location>
        <begin position="96"/>
        <end position="109"/>
    </location>
</feature>
<feature type="region of interest" description="Disordered" evidence="1">
    <location>
        <begin position="65"/>
        <end position="129"/>
    </location>
</feature>
<organism evidence="2 3">
    <name type="scientific">Engystomops pustulosus</name>
    <name type="common">Tungara frog</name>
    <name type="synonym">Physalaemus pustulosus</name>
    <dbReference type="NCBI Taxonomy" id="76066"/>
    <lineage>
        <taxon>Eukaryota</taxon>
        <taxon>Metazoa</taxon>
        <taxon>Chordata</taxon>
        <taxon>Craniata</taxon>
        <taxon>Vertebrata</taxon>
        <taxon>Euteleostomi</taxon>
        <taxon>Amphibia</taxon>
        <taxon>Batrachia</taxon>
        <taxon>Anura</taxon>
        <taxon>Neobatrachia</taxon>
        <taxon>Hyloidea</taxon>
        <taxon>Leptodactylidae</taxon>
        <taxon>Leiuperinae</taxon>
        <taxon>Engystomops</taxon>
    </lineage>
</organism>
<reference evidence="2" key="1">
    <citation type="thesis" date="2020" institute="ProQuest LLC" country="789 East Eisenhower Parkway, Ann Arbor, MI, USA">
        <title>Comparative Genomics and Chromosome Evolution.</title>
        <authorList>
            <person name="Mudd A.B."/>
        </authorList>
    </citation>
    <scope>NUCLEOTIDE SEQUENCE</scope>
    <source>
        <strain evidence="2">237g6f4</strain>
        <tissue evidence="2">Blood</tissue>
    </source>
</reference>
<name>A0AAV6YJV3_ENGPU</name>
<dbReference type="InterPro" id="IPR011059">
    <property type="entry name" value="Metal-dep_hydrolase_composite"/>
</dbReference>
<evidence type="ECO:0008006" key="4">
    <source>
        <dbReference type="Google" id="ProtNLM"/>
    </source>
</evidence>
<comment type="caution">
    <text evidence="2">The sequence shown here is derived from an EMBL/GenBank/DDBJ whole genome shotgun (WGS) entry which is preliminary data.</text>
</comment>
<feature type="compositionally biased region" description="Basic and acidic residues" evidence="1">
    <location>
        <begin position="76"/>
        <end position="85"/>
    </location>
</feature>
<dbReference type="EMBL" id="WNYA01065921">
    <property type="protein sequence ID" value="KAG8535487.1"/>
    <property type="molecule type" value="Genomic_DNA"/>
</dbReference>
<sequence length="172" mass="19194">VDLEHEWVVPQSMQFTKSKWTPFEGLKLKGAVRRVVLRGEVAYIDGQVLVPAGYGQDVRKWSPPLVPAAQPTPPKEVVKTPERHRQVTMQSETIRSRAPSPRRAGPAGDPRFHLPPRTHRSSDPGLPALRRTAGAQYRGASAKSGNSTGRVQNLRGRGKILSIIYHQSRERR</sequence>
<evidence type="ECO:0000313" key="3">
    <source>
        <dbReference type="Proteomes" id="UP000824782"/>
    </source>
</evidence>
<evidence type="ECO:0000313" key="2">
    <source>
        <dbReference type="EMBL" id="KAG8535487.1"/>
    </source>
</evidence>
<protein>
    <recommendedName>
        <fullName evidence="4">CAD protein</fullName>
    </recommendedName>
</protein>
<proteinExistence type="predicted"/>
<dbReference type="SUPFAM" id="SSF51338">
    <property type="entry name" value="Composite domain of metallo-dependent hydrolases"/>
    <property type="match status" value="1"/>
</dbReference>
<dbReference type="Gene3D" id="3.20.20.140">
    <property type="entry name" value="Metal-dependent hydrolases"/>
    <property type="match status" value="1"/>
</dbReference>
<feature type="region of interest" description="Disordered" evidence="1">
    <location>
        <begin position="135"/>
        <end position="154"/>
    </location>
</feature>